<dbReference type="SUPFAM" id="SSF54928">
    <property type="entry name" value="RNA-binding domain, RBD"/>
    <property type="match status" value="2"/>
</dbReference>
<feature type="domain" description="RRM" evidence="3">
    <location>
        <begin position="36"/>
        <end position="115"/>
    </location>
</feature>
<dbReference type="Pfam" id="PF00076">
    <property type="entry name" value="RRM_1"/>
    <property type="match status" value="1"/>
</dbReference>
<dbReference type="SMART" id="SM00360">
    <property type="entry name" value="RRM"/>
    <property type="match status" value="3"/>
</dbReference>
<accession>A0AAW1UZK9</accession>
<dbReference type="EMBL" id="JARQZJ010000097">
    <property type="protein sequence ID" value="KAK9885933.1"/>
    <property type="molecule type" value="Genomic_DNA"/>
</dbReference>
<comment type="caution">
    <text evidence="4">The sequence shown here is derived from an EMBL/GenBank/DDBJ whole genome shotgun (WGS) entry which is preliminary data.</text>
</comment>
<dbReference type="Gene3D" id="3.30.70.330">
    <property type="match status" value="3"/>
</dbReference>
<protein>
    <recommendedName>
        <fullName evidence="3">RRM domain-containing protein</fullName>
    </recommendedName>
</protein>
<dbReference type="InterPro" id="IPR000504">
    <property type="entry name" value="RRM_dom"/>
</dbReference>
<evidence type="ECO:0000259" key="3">
    <source>
        <dbReference type="PROSITE" id="PS50102"/>
    </source>
</evidence>
<name>A0AAW1UZK9_9CUCU</name>
<proteinExistence type="predicted"/>
<dbReference type="InterPro" id="IPR012677">
    <property type="entry name" value="Nucleotide-bd_a/b_plait_sf"/>
</dbReference>
<reference evidence="4 5" key="1">
    <citation type="submission" date="2023-03" db="EMBL/GenBank/DDBJ databases">
        <title>Genome insight into feeding habits of ladybird beetles.</title>
        <authorList>
            <person name="Li H.-S."/>
            <person name="Huang Y.-H."/>
            <person name="Pang H."/>
        </authorList>
    </citation>
    <scope>NUCLEOTIDE SEQUENCE [LARGE SCALE GENOMIC DNA]</scope>
    <source>
        <strain evidence="4">SYSU_2023b</strain>
        <tissue evidence="4">Whole body</tissue>
    </source>
</reference>
<evidence type="ECO:0000313" key="4">
    <source>
        <dbReference type="EMBL" id="KAK9885933.1"/>
    </source>
</evidence>
<evidence type="ECO:0000256" key="1">
    <source>
        <dbReference type="ARBA" id="ARBA00022884"/>
    </source>
</evidence>
<dbReference type="GO" id="GO:0003723">
    <property type="term" value="F:RNA binding"/>
    <property type="evidence" value="ECO:0007669"/>
    <property type="project" value="UniProtKB-UniRule"/>
</dbReference>
<dbReference type="InterPro" id="IPR035979">
    <property type="entry name" value="RBD_domain_sf"/>
</dbReference>
<feature type="domain" description="RRM" evidence="3">
    <location>
        <begin position="117"/>
        <end position="198"/>
    </location>
</feature>
<dbReference type="Proteomes" id="UP001431783">
    <property type="component" value="Unassembled WGS sequence"/>
</dbReference>
<gene>
    <name evidence="4" type="ORF">WA026_013811</name>
</gene>
<organism evidence="4 5">
    <name type="scientific">Henosepilachna vigintioctopunctata</name>
    <dbReference type="NCBI Taxonomy" id="420089"/>
    <lineage>
        <taxon>Eukaryota</taxon>
        <taxon>Metazoa</taxon>
        <taxon>Ecdysozoa</taxon>
        <taxon>Arthropoda</taxon>
        <taxon>Hexapoda</taxon>
        <taxon>Insecta</taxon>
        <taxon>Pterygota</taxon>
        <taxon>Neoptera</taxon>
        <taxon>Endopterygota</taxon>
        <taxon>Coleoptera</taxon>
        <taxon>Polyphaga</taxon>
        <taxon>Cucujiformia</taxon>
        <taxon>Coccinelloidea</taxon>
        <taxon>Coccinellidae</taxon>
        <taxon>Epilachninae</taxon>
        <taxon>Epilachnini</taxon>
        <taxon>Henosepilachna</taxon>
    </lineage>
</organism>
<evidence type="ECO:0000313" key="5">
    <source>
        <dbReference type="Proteomes" id="UP001431783"/>
    </source>
</evidence>
<keyword evidence="1 2" id="KW-0694">RNA-binding</keyword>
<keyword evidence="5" id="KW-1185">Reference proteome</keyword>
<dbReference type="PANTHER" id="PTHR21245">
    <property type="entry name" value="HETEROGENEOUS NUCLEAR RIBONUCLEOPROTEIN"/>
    <property type="match status" value="1"/>
</dbReference>
<evidence type="ECO:0000256" key="2">
    <source>
        <dbReference type="PROSITE-ProRule" id="PRU00176"/>
    </source>
</evidence>
<sequence>MPPKIKRFRYPMKIDEITGQRIITSTKEADENSLNTELFVKNVPHDATEDELIPFFEQVGPLQTLRLMMNEKRTENRGYAYLTYLRNKDSKMAISLLHGKEIRQFKPISVELSLNNCRIFIGGIPIYKTKDQVWQELIKQGVQDIVDVIMYRSYNNRAENRGFVFVEFPSHKLAAKMRNRHKDLILWGNKVIVDWSVPQPEIPVEVMSQVRIIYLRNLSVMESREELKRVIEQFVDSREIEKLYKFKNYAFVHLSSRKIAEDLRTHLQVYYKHTKVEVAFAKPPNNYTQPEYRRCQMSKSNAIPINQQSSETFTTTSSSHKPSLMSEYNKSSQNINNPIFSFTNPYSFHNHHNIASVPPSIPSMTPFISHNYPNTGYLNADTFTNYYNPNFLNNQSLMERVVMRSPTSQEYLWYGDSVRKPRSRNDSSVSDLTDCCPSNVLQDYNLMLQEALGINN</sequence>
<dbReference type="AlphaFoldDB" id="A0AAW1UZK9"/>
<dbReference type="PROSITE" id="PS50102">
    <property type="entry name" value="RRM"/>
    <property type="match status" value="2"/>
</dbReference>